<dbReference type="EMBL" id="CP155573">
    <property type="protein sequence ID" value="XFO67407.1"/>
    <property type="molecule type" value="Genomic_DNA"/>
</dbReference>
<evidence type="ECO:0000259" key="1">
    <source>
        <dbReference type="Pfam" id="PF14267"/>
    </source>
</evidence>
<sequence>MAGKLIRLYLTDGQPNGLRTVEISNMTIHGTIFPRTQLEQFMKRDTANKPGVYMLLGPDEHDLEKTVLYIGQGDPVLPRLRDHARKKEFWTEAIVFSSKDDYLTKTQIKYLEAEIYALAKAAYRTKLDNTQEPTKPNISEVDTAEVSQFLEAIKLLLLSLGIDMLEPRILVEDNPVVSGTVFELKNKSAFARMAIIHNKYVVLKGSTAVQENRLSIPSFIVKLRQDLVDAGIMIDHSDGLYIFRQDATFNSPSYAAAAIVGGAGNGRRLWRYEGKTLKELDKEIADNGEDND</sequence>
<dbReference type="Pfam" id="PF14267">
    <property type="entry name" value="DUF4357"/>
    <property type="match status" value="1"/>
</dbReference>
<gene>
    <name evidence="2" type="ORF">SPSIL_036050</name>
</gene>
<accession>A0ABZ3IPM1</accession>
<dbReference type="InterPro" id="IPR025579">
    <property type="entry name" value="DUF4357"/>
</dbReference>
<reference evidence="2" key="1">
    <citation type="submission" date="2024-05" db="EMBL/GenBank/DDBJ databases">
        <title>Isolation and characterization of Sporomusa carbonis sp. nov., a carboxydotrophic hydrogenogen in the genus of Sporomusa isolated from a charcoal burning pile.</title>
        <authorList>
            <person name="Boeer T."/>
            <person name="Rosenbaum F."/>
            <person name="Eysell L."/>
            <person name="Mueller V."/>
            <person name="Daniel R."/>
            <person name="Poehlein A."/>
        </authorList>
    </citation>
    <scope>NUCLEOTIDE SEQUENCE [LARGE SCALE GENOMIC DNA]</scope>
    <source>
        <strain evidence="2">DSM 10669</strain>
    </source>
</reference>
<proteinExistence type="predicted"/>
<protein>
    <recommendedName>
        <fullName evidence="1">DUF4357 domain-containing protein</fullName>
    </recommendedName>
</protein>
<evidence type="ECO:0000313" key="3">
    <source>
        <dbReference type="Proteomes" id="UP000216752"/>
    </source>
</evidence>
<feature type="domain" description="DUF4357" evidence="1">
    <location>
        <begin position="224"/>
        <end position="275"/>
    </location>
</feature>
<dbReference type="RefSeq" id="WP_094605838.1">
    <property type="nucleotide sequence ID" value="NZ_CP155573.1"/>
</dbReference>
<name>A0ABZ3IPM1_9FIRM</name>
<evidence type="ECO:0000313" key="2">
    <source>
        <dbReference type="EMBL" id="XFO67407.1"/>
    </source>
</evidence>
<keyword evidence="3" id="KW-1185">Reference proteome</keyword>
<organism evidence="2 3">
    <name type="scientific">Sporomusa silvacetica DSM 10669</name>
    <dbReference type="NCBI Taxonomy" id="1123289"/>
    <lineage>
        <taxon>Bacteria</taxon>
        <taxon>Bacillati</taxon>
        <taxon>Bacillota</taxon>
        <taxon>Negativicutes</taxon>
        <taxon>Selenomonadales</taxon>
        <taxon>Sporomusaceae</taxon>
        <taxon>Sporomusa</taxon>
    </lineage>
</organism>
<dbReference type="Proteomes" id="UP000216752">
    <property type="component" value="Chromosome"/>
</dbReference>
<dbReference type="CDD" id="cd10447">
    <property type="entry name" value="GIY-YIG_unchar_2"/>
    <property type="match status" value="1"/>
</dbReference>